<dbReference type="Gene3D" id="2.40.128.110">
    <property type="entry name" value="Lipid/polyisoprenoid-binding, YceI-like"/>
    <property type="match status" value="1"/>
</dbReference>
<dbReference type="RefSeq" id="WP_090021215.1">
    <property type="nucleotide sequence ID" value="NZ_FNCE01000010.1"/>
</dbReference>
<dbReference type="SMART" id="SM00867">
    <property type="entry name" value="YceI"/>
    <property type="match status" value="1"/>
</dbReference>
<keyword evidence="1" id="KW-0732">Signal</keyword>
<dbReference type="Proteomes" id="UP000199415">
    <property type="component" value="Unassembled WGS sequence"/>
</dbReference>
<feature type="signal peptide" evidence="1">
    <location>
        <begin position="1"/>
        <end position="30"/>
    </location>
</feature>
<gene>
    <name evidence="3" type="ORF">SAMN05216241_11066</name>
</gene>
<evidence type="ECO:0000313" key="4">
    <source>
        <dbReference type="Proteomes" id="UP000199415"/>
    </source>
</evidence>
<dbReference type="InterPro" id="IPR036761">
    <property type="entry name" value="TTHA0802/YceI-like_sf"/>
</dbReference>
<organism evidence="3 4">
    <name type="scientific">Limimonas halophila</name>
    <dbReference type="NCBI Taxonomy" id="1082479"/>
    <lineage>
        <taxon>Bacteria</taxon>
        <taxon>Pseudomonadati</taxon>
        <taxon>Pseudomonadota</taxon>
        <taxon>Alphaproteobacteria</taxon>
        <taxon>Rhodospirillales</taxon>
        <taxon>Rhodovibrionaceae</taxon>
        <taxon>Limimonas</taxon>
    </lineage>
</organism>
<reference evidence="3 4" key="1">
    <citation type="submission" date="2016-10" db="EMBL/GenBank/DDBJ databases">
        <authorList>
            <person name="de Groot N.N."/>
        </authorList>
    </citation>
    <scope>NUCLEOTIDE SEQUENCE [LARGE SCALE GENOMIC DNA]</scope>
    <source>
        <strain evidence="3 4">DSM 25584</strain>
    </source>
</reference>
<dbReference type="PANTHER" id="PTHR34406:SF1">
    <property type="entry name" value="PROTEIN YCEI"/>
    <property type="match status" value="1"/>
</dbReference>
<protein>
    <submittedName>
        <fullName evidence="3">Polyisoprenoid-binding protein YceI</fullName>
    </submittedName>
</protein>
<dbReference type="SUPFAM" id="SSF101874">
    <property type="entry name" value="YceI-like"/>
    <property type="match status" value="1"/>
</dbReference>
<name>A0A1G7TT34_9PROT</name>
<feature type="domain" description="Lipid/polyisoprenoid-binding YceI-like" evidence="2">
    <location>
        <begin position="34"/>
        <end position="201"/>
    </location>
</feature>
<dbReference type="OrthoDB" id="9811006at2"/>
<keyword evidence="4" id="KW-1185">Reference proteome</keyword>
<feature type="chain" id="PRO_5011580323" evidence="1">
    <location>
        <begin position="31"/>
        <end position="211"/>
    </location>
</feature>
<dbReference type="STRING" id="1082479.SAMN05216241_11066"/>
<evidence type="ECO:0000259" key="2">
    <source>
        <dbReference type="SMART" id="SM00867"/>
    </source>
</evidence>
<dbReference type="Pfam" id="PF04264">
    <property type="entry name" value="YceI"/>
    <property type="match status" value="1"/>
</dbReference>
<dbReference type="AlphaFoldDB" id="A0A1G7TT34"/>
<evidence type="ECO:0000256" key="1">
    <source>
        <dbReference type="SAM" id="SignalP"/>
    </source>
</evidence>
<accession>A0A1G7TT34</accession>
<dbReference type="InterPro" id="IPR007372">
    <property type="entry name" value="Lipid/polyisoprenoid-bd_YceI"/>
</dbReference>
<sequence>MRNPITRTGRTLAAAAGMTAALAGATAAQAEPQTFKIDEAHSDIAFMITHFGYSDAIGEFTDFSGTFTIDKENPDNAAVNVTIQADSVDTQHDKRDEHIRSPDFLNVKEYPEITFTSTDVEKTGENTAEITGELTLHGTTKPVTLDVTLNKLGEHPLPQYNGILTAGISARGTIERSDFGVSKYTPAIGDEMELLIEIEGFAQDQLDKLPE</sequence>
<dbReference type="PANTHER" id="PTHR34406">
    <property type="entry name" value="PROTEIN YCEI"/>
    <property type="match status" value="1"/>
</dbReference>
<dbReference type="EMBL" id="FNCE01000010">
    <property type="protein sequence ID" value="SDG38493.1"/>
    <property type="molecule type" value="Genomic_DNA"/>
</dbReference>
<evidence type="ECO:0000313" key="3">
    <source>
        <dbReference type="EMBL" id="SDG38493.1"/>
    </source>
</evidence>
<proteinExistence type="predicted"/>